<reference evidence="2 3" key="1">
    <citation type="submission" date="2016-11" db="EMBL/GenBank/DDBJ databases">
        <authorList>
            <person name="Jaros S."/>
            <person name="Januszkiewicz K."/>
            <person name="Wedrychowicz H."/>
        </authorList>
    </citation>
    <scope>NUCLEOTIDE SEQUENCE [LARGE SCALE GENOMIC DNA]</scope>
    <source>
        <strain evidence="2 3">DSM 15929</strain>
    </source>
</reference>
<sequence>MVEVWKAVNNIMSIEISYNSVTVTFWQMFIYFALLTFVVCFIRNLFD</sequence>
<keyword evidence="1" id="KW-0472">Membrane</keyword>
<dbReference type="STRING" id="1121322.SAMN02745136_00095"/>
<gene>
    <name evidence="2" type="ORF">SAMN02745136_00095</name>
</gene>
<accession>A0A1M6JIM7</accession>
<dbReference type="Proteomes" id="UP000184386">
    <property type="component" value="Unassembled WGS sequence"/>
</dbReference>
<evidence type="ECO:0000313" key="2">
    <source>
        <dbReference type="EMBL" id="SHJ46523.1"/>
    </source>
</evidence>
<name>A0A1M6JIM7_9FIRM</name>
<dbReference type="AlphaFoldDB" id="A0A1M6JIM7"/>
<evidence type="ECO:0000313" key="3">
    <source>
        <dbReference type="Proteomes" id="UP000184386"/>
    </source>
</evidence>
<keyword evidence="1" id="KW-1133">Transmembrane helix</keyword>
<evidence type="ECO:0000256" key="1">
    <source>
        <dbReference type="SAM" id="Phobius"/>
    </source>
</evidence>
<keyword evidence="1" id="KW-0812">Transmembrane</keyword>
<organism evidence="2 3">
    <name type="scientific">Anaerocolumna jejuensis DSM 15929</name>
    <dbReference type="NCBI Taxonomy" id="1121322"/>
    <lineage>
        <taxon>Bacteria</taxon>
        <taxon>Bacillati</taxon>
        <taxon>Bacillota</taxon>
        <taxon>Clostridia</taxon>
        <taxon>Lachnospirales</taxon>
        <taxon>Lachnospiraceae</taxon>
        <taxon>Anaerocolumna</taxon>
    </lineage>
</organism>
<keyword evidence="3" id="KW-1185">Reference proteome</keyword>
<proteinExistence type="predicted"/>
<dbReference type="EMBL" id="FRAC01000006">
    <property type="protein sequence ID" value="SHJ46523.1"/>
    <property type="molecule type" value="Genomic_DNA"/>
</dbReference>
<feature type="transmembrane region" description="Helical" evidence="1">
    <location>
        <begin position="25"/>
        <end position="46"/>
    </location>
</feature>
<protein>
    <submittedName>
        <fullName evidence="2">Uncharacterized protein</fullName>
    </submittedName>
</protein>